<evidence type="ECO:0000259" key="6">
    <source>
        <dbReference type="Pfam" id="PF08704"/>
    </source>
</evidence>
<evidence type="ECO:0000313" key="8">
    <source>
        <dbReference type="Proteomes" id="UP001317870"/>
    </source>
</evidence>
<evidence type="ECO:0000256" key="2">
    <source>
        <dbReference type="ARBA" id="ARBA00022679"/>
    </source>
</evidence>
<dbReference type="SUPFAM" id="SSF53335">
    <property type="entry name" value="S-adenosyl-L-methionine-dependent methyltransferases"/>
    <property type="match status" value="1"/>
</dbReference>
<gene>
    <name evidence="7" type="ORF">IFM12276_22560</name>
</gene>
<dbReference type="InterPro" id="IPR029063">
    <property type="entry name" value="SAM-dependent_MTases_sf"/>
</dbReference>
<dbReference type="PANTHER" id="PTHR12133:SF1">
    <property type="entry name" value="TRNA (ADENINE(58)-N(1))-METHYLTRANSFERASE, MITOCHONDRIAL"/>
    <property type="match status" value="1"/>
</dbReference>
<dbReference type="RefSeq" id="WP_281879354.1">
    <property type="nucleotide sequence ID" value="NZ_AP026976.1"/>
</dbReference>
<dbReference type="Proteomes" id="UP001317870">
    <property type="component" value="Chromosome"/>
</dbReference>
<dbReference type="InterPro" id="IPR014816">
    <property type="entry name" value="tRNA_MeTrfase_Gcd14"/>
</dbReference>
<dbReference type="Gene3D" id="3.10.330.20">
    <property type="match status" value="1"/>
</dbReference>
<organism evidence="7 8">
    <name type="scientific">Nocardia sputorum</name>
    <dbReference type="NCBI Taxonomy" id="2984338"/>
    <lineage>
        <taxon>Bacteria</taxon>
        <taxon>Bacillati</taxon>
        <taxon>Actinomycetota</taxon>
        <taxon>Actinomycetes</taxon>
        <taxon>Mycobacteriales</taxon>
        <taxon>Nocardiaceae</taxon>
        <taxon>Nocardia</taxon>
    </lineage>
</organism>
<dbReference type="PANTHER" id="PTHR12133">
    <property type="entry name" value="TRNA (ADENINE(58)-N(1))-METHYLTRANSFERASE"/>
    <property type="match status" value="1"/>
</dbReference>
<keyword evidence="3 5" id="KW-0949">S-adenosyl-L-methionine</keyword>
<dbReference type="EMBL" id="AP026978">
    <property type="protein sequence ID" value="BDT99227.1"/>
    <property type="molecule type" value="Genomic_DNA"/>
</dbReference>
<dbReference type="PIRSF" id="PIRSF017269">
    <property type="entry name" value="GCD14"/>
    <property type="match status" value="1"/>
</dbReference>
<protein>
    <recommendedName>
        <fullName evidence="5">tRNA (adenine(58)-N(1))-methyltransferase TrmI</fullName>
        <ecNumber evidence="5">2.1.1.220</ecNumber>
    </recommendedName>
</protein>
<comment type="similarity">
    <text evidence="5">Belongs to the class I-like SAM-binding methyltransferase superfamily. TRM61 family.</text>
</comment>
<sequence>MTARRTGPFTIGDRVQLTDAKGRLYTVVLEPGKEFHTHRGGIKHDSLIGADEGSVVHSTNGTPYLALRPLLIDYVLSMPRGAAVIYPKDAAQIVHEGDMFPGARVLEAGAGSGALTCSLLRAVGPQGQVVSYEIRADHAEHAVRNVETFFGERPANWSLTVGDVADYTGEPVDRAVLDMLAPWDALPAVSKALVPGGVLIVYVATVTQLSKVVEALREQECWTEPRSWESLVRPWHVVGLAVRPEHRMQGHTAFLVSARRLAEGTVTPKPQRRPSKG</sequence>
<keyword evidence="4 5" id="KW-0819">tRNA processing</keyword>
<comment type="function">
    <text evidence="5">Catalyzes the S-adenosyl-L-methionine-dependent formation of N(1)-methyladenine at position 58 (m1A58) in tRNA.</text>
</comment>
<evidence type="ECO:0000256" key="4">
    <source>
        <dbReference type="ARBA" id="ARBA00022694"/>
    </source>
</evidence>
<comment type="catalytic activity">
    <reaction evidence="5">
        <text>adenosine(58) in tRNA + S-adenosyl-L-methionine = N(1)-methyladenosine(58) in tRNA + S-adenosyl-L-homocysteine + H(+)</text>
        <dbReference type="Rhea" id="RHEA:43152"/>
        <dbReference type="Rhea" id="RHEA-COMP:10365"/>
        <dbReference type="Rhea" id="RHEA-COMP:10366"/>
        <dbReference type="ChEBI" id="CHEBI:15378"/>
        <dbReference type="ChEBI" id="CHEBI:57856"/>
        <dbReference type="ChEBI" id="CHEBI:59789"/>
        <dbReference type="ChEBI" id="CHEBI:74411"/>
        <dbReference type="ChEBI" id="CHEBI:74491"/>
        <dbReference type="EC" id="2.1.1.220"/>
    </reaction>
</comment>
<evidence type="ECO:0000256" key="5">
    <source>
        <dbReference type="PIRNR" id="PIRNR017269"/>
    </source>
</evidence>
<keyword evidence="1 5" id="KW-0489">Methyltransferase</keyword>
<feature type="domain" description="tRNA (adenine(58)-N(1))-methyltransferase catalytic subunit TRM61 C-terminal" evidence="6">
    <location>
        <begin position="76"/>
        <end position="237"/>
    </location>
</feature>
<dbReference type="CDD" id="cd02440">
    <property type="entry name" value="AdoMet_MTases"/>
    <property type="match status" value="1"/>
</dbReference>
<evidence type="ECO:0000313" key="7">
    <source>
        <dbReference type="EMBL" id="BDT99227.1"/>
    </source>
</evidence>
<evidence type="ECO:0000256" key="3">
    <source>
        <dbReference type="ARBA" id="ARBA00022691"/>
    </source>
</evidence>
<keyword evidence="2 5" id="KW-0808">Transferase</keyword>
<accession>A0ABN6U234</accession>
<dbReference type="PROSITE" id="PS51620">
    <property type="entry name" value="SAM_TRM61"/>
    <property type="match status" value="1"/>
</dbReference>
<keyword evidence="8" id="KW-1185">Reference proteome</keyword>
<reference evidence="7 8" key="1">
    <citation type="submission" date="2022-11" db="EMBL/GenBank/DDBJ databases">
        <title>Genome Sequencing of Nocardia sp. ON39_IFM12276 and assembly.</title>
        <authorList>
            <person name="Shimojima M."/>
            <person name="Toyokawa M."/>
            <person name="Uesaka K."/>
        </authorList>
    </citation>
    <scope>NUCLEOTIDE SEQUENCE [LARGE SCALE GENOMIC DNA]</scope>
    <source>
        <strain evidence="7 8">IFM 12276</strain>
    </source>
</reference>
<evidence type="ECO:0000256" key="1">
    <source>
        <dbReference type="ARBA" id="ARBA00022603"/>
    </source>
</evidence>
<dbReference type="InterPro" id="IPR049470">
    <property type="entry name" value="TRM61_C"/>
</dbReference>
<name>A0ABN6U234_9NOCA</name>
<dbReference type="Gene3D" id="3.40.50.150">
    <property type="entry name" value="Vaccinia Virus protein VP39"/>
    <property type="match status" value="1"/>
</dbReference>
<proteinExistence type="inferred from homology"/>
<dbReference type="Pfam" id="PF08704">
    <property type="entry name" value="GCD14"/>
    <property type="match status" value="1"/>
</dbReference>
<dbReference type="EC" id="2.1.1.220" evidence="5"/>
<comment type="subunit">
    <text evidence="5">Homotetramer composed of a dimer of dimers.</text>
</comment>
<dbReference type="Pfam" id="PF14801">
    <property type="entry name" value="TrmI-like_N"/>
    <property type="match status" value="1"/>
</dbReference>